<dbReference type="PANTHER" id="PTHR43808:SF9">
    <property type="entry name" value="BLL0789 PROTEIN"/>
    <property type="match status" value="1"/>
</dbReference>
<sequence>MSPESQQIRAAVEARQPEMLTRLRALVEIESPSDAPAAVNRAADQVEQWAQAAGAHVLRHPQESFGDVTEVWFEPRTPQPAGTKPLLLLGHLDTVWPLGTLARMPWREDPDRDSNPRLWGPGVLDMKAGVLMAITAIASVQQVSDLARPLILLLNPDEEVGSPVSREHTERLGALAEAVFVLEPAQGMPGSRDNAAYKTARKGIGNYRVEVAGVAAHSGVDFAKGRSAVLELARLLPRIAELSEADKDFGITVNPGVIGGGTRSNVVAASAWAEIDVRVPIVADADRIHATLTGLAAHDPGCTVQITGGLNRPPMERSTGTVALFERARALALELGFELNEAATGGGSDGNFTAALGTPTLDGMGPVGEGAHAAHESLLTDHLIPRTALLAAMIAST</sequence>
<dbReference type="RefSeq" id="WP_263414668.1">
    <property type="nucleotide sequence ID" value="NZ_BAABBH010000001.1"/>
</dbReference>
<feature type="domain" description="Peptidase M20 dimerisation" evidence="5">
    <location>
        <begin position="199"/>
        <end position="296"/>
    </location>
</feature>
<dbReference type="SUPFAM" id="SSF53187">
    <property type="entry name" value="Zn-dependent exopeptidases"/>
    <property type="match status" value="1"/>
</dbReference>
<organism evidence="6 7">
    <name type="scientific">Terriglobus aquaticus</name>
    <dbReference type="NCBI Taxonomy" id="940139"/>
    <lineage>
        <taxon>Bacteria</taxon>
        <taxon>Pseudomonadati</taxon>
        <taxon>Acidobacteriota</taxon>
        <taxon>Terriglobia</taxon>
        <taxon>Terriglobales</taxon>
        <taxon>Acidobacteriaceae</taxon>
        <taxon>Terriglobus</taxon>
    </lineage>
</organism>
<dbReference type="PANTHER" id="PTHR43808">
    <property type="entry name" value="ACETYLORNITHINE DEACETYLASE"/>
    <property type="match status" value="1"/>
</dbReference>
<dbReference type="Gene3D" id="3.30.70.360">
    <property type="match status" value="1"/>
</dbReference>
<comment type="cofactor">
    <cofactor evidence="1">
        <name>Zn(2+)</name>
        <dbReference type="ChEBI" id="CHEBI:29105"/>
    </cofactor>
</comment>
<name>A0ABW9KMY8_9BACT</name>
<keyword evidence="7" id="KW-1185">Reference proteome</keyword>
<dbReference type="Pfam" id="PF01546">
    <property type="entry name" value="Peptidase_M20"/>
    <property type="match status" value="1"/>
</dbReference>
<protein>
    <submittedName>
        <fullName evidence="6">M20 family metallopeptidase</fullName>
    </submittedName>
</protein>
<keyword evidence="4" id="KW-0862">Zinc</keyword>
<dbReference type="SUPFAM" id="SSF55031">
    <property type="entry name" value="Bacterial exopeptidase dimerisation domain"/>
    <property type="match status" value="1"/>
</dbReference>
<dbReference type="Pfam" id="PF07687">
    <property type="entry name" value="M20_dimer"/>
    <property type="match status" value="1"/>
</dbReference>
<reference evidence="6 7" key="1">
    <citation type="submission" date="2024-12" db="EMBL/GenBank/DDBJ databases">
        <authorList>
            <person name="Lee Y."/>
        </authorList>
    </citation>
    <scope>NUCLEOTIDE SEQUENCE [LARGE SCALE GENOMIC DNA]</scope>
    <source>
        <strain evidence="6 7">03SUJ4</strain>
    </source>
</reference>
<dbReference type="InterPro" id="IPR002933">
    <property type="entry name" value="Peptidase_M20"/>
</dbReference>
<dbReference type="InterPro" id="IPR050072">
    <property type="entry name" value="Peptidase_M20A"/>
</dbReference>
<dbReference type="Proteomes" id="UP001634747">
    <property type="component" value="Unassembled WGS sequence"/>
</dbReference>
<evidence type="ECO:0000313" key="6">
    <source>
        <dbReference type="EMBL" id="MFN2977161.1"/>
    </source>
</evidence>
<keyword evidence="2" id="KW-0479">Metal-binding</keyword>
<accession>A0ABW9KMY8</accession>
<dbReference type="EMBL" id="JBJYXY010000001">
    <property type="protein sequence ID" value="MFN2977161.1"/>
    <property type="molecule type" value="Genomic_DNA"/>
</dbReference>
<dbReference type="InterPro" id="IPR036264">
    <property type="entry name" value="Bact_exopeptidase_dim_dom"/>
</dbReference>
<keyword evidence="3" id="KW-0378">Hydrolase</keyword>
<evidence type="ECO:0000313" key="7">
    <source>
        <dbReference type="Proteomes" id="UP001634747"/>
    </source>
</evidence>
<dbReference type="InterPro" id="IPR011650">
    <property type="entry name" value="Peptidase_M20_dimer"/>
</dbReference>
<evidence type="ECO:0000256" key="4">
    <source>
        <dbReference type="ARBA" id="ARBA00022833"/>
    </source>
</evidence>
<evidence type="ECO:0000259" key="5">
    <source>
        <dbReference type="Pfam" id="PF07687"/>
    </source>
</evidence>
<dbReference type="InterPro" id="IPR017150">
    <property type="entry name" value="Pept_M20_glutamate_carboxypep"/>
</dbReference>
<proteinExistence type="predicted"/>
<evidence type="ECO:0000256" key="2">
    <source>
        <dbReference type="ARBA" id="ARBA00022723"/>
    </source>
</evidence>
<evidence type="ECO:0000256" key="1">
    <source>
        <dbReference type="ARBA" id="ARBA00001947"/>
    </source>
</evidence>
<evidence type="ECO:0000256" key="3">
    <source>
        <dbReference type="ARBA" id="ARBA00022801"/>
    </source>
</evidence>
<comment type="caution">
    <text evidence="6">The sequence shown here is derived from an EMBL/GenBank/DDBJ whole genome shotgun (WGS) entry which is preliminary data.</text>
</comment>
<dbReference type="PROSITE" id="PS00758">
    <property type="entry name" value="ARGE_DAPE_CPG2_1"/>
    <property type="match status" value="1"/>
</dbReference>
<dbReference type="PIRSF" id="PIRSF037238">
    <property type="entry name" value="Carboxypeptidase_G2"/>
    <property type="match status" value="1"/>
</dbReference>
<dbReference type="Gene3D" id="3.40.630.10">
    <property type="entry name" value="Zn peptidases"/>
    <property type="match status" value="1"/>
</dbReference>
<dbReference type="CDD" id="cd03885">
    <property type="entry name" value="M20_CPDG2"/>
    <property type="match status" value="1"/>
</dbReference>
<gene>
    <name evidence="6" type="ORF">ACK2TP_15420</name>
</gene>
<dbReference type="InterPro" id="IPR001261">
    <property type="entry name" value="ArgE/DapE_CS"/>
</dbReference>